<accession>A0A7S4ICF1</accession>
<feature type="region of interest" description="Disordered" evidence="1">
    <location>
        <begin position="1"/>
        <end position="40"/>
    </location>
</feature>
<proteinExistence type="predicted"/>
<feature type="compositionally biased region" description="Basic and acidic residues" evidence="1">
    <location>
        <begin position="1"/>
        <end position="16"/>
    </location>
</feature>
<gene>
    <name evidence="2" type="ORF">CPOL0286_LOCUS9801</name>
</gene>
<reference evidence="2" key="1">
    <citation type="submission" date="2021-01" db="EMBL/GenBank/DDBJ databases">
        <authorList>
            <person name="Corre E."/>
            <person name="Pelletier E."/>
            <person name="Niang G."/>
            <person name="Scheremetjew M."/>
            <person name="Finn R."/>
            <person name="Kale V."/>
            <person name="Holt S."/>
            <person name="Cochrane G."/>
            <person name="Meng A."/>
            <person name="Brown T."/>
            <person name="Cohen L."/>
        </authorList>
    </citation>
    <scope>NUCLEOTIDE SEQUENCE</scope>
    <source>
        <strain evidence="2">UIO037</strain>
    </source>
</reference>
<dbReference type="EMBL" id="HBKO01021691">
    <property type="protein sequence ID" value="CAE2225073.1"/>
    <property type="molecule type" value="Transcribed_RNA"/>
</dbReference>
<evidence type="ECO:0000313" key="2">
    <source>
        <dbReference type="EMBL" id="CAE2225073.1"/>
    </source>
</evidence>
<organism evidence="2">
    <name type="scientific">Prymnesium polylepis</name>
    <dbReference type="NCBI Taxonomy" id="72548"/>
    <lineage>
        <taxon>Eukaryota</taxon>
        <taxon>Haptista</taxon>
        <taxon>Haptophyta</taxon>
        <taxon>Prymnesiophyceae</taxon>
        <taxon>Prymnesiales</taxon>
        <taxon>Prymnesiaceae</taxon>
        <taxon>Prymnesium</taxon>
    </lineage>
</organism>
<evidence type="ECO:0000256" key="1">
    <source>
        <dbReference type="SAM" id="MobiDB-lite"/>
    </source>
</evidence>
<sequence length="152" mass="16727">MDSSVRDEDRPVSRQEVEDEEAKMKTGSSRALNRRGTRRGNAVAAISHNSGRKSQWDIFAAQAANDLGQPELATEDLSTVKLAAAERVKALQDSLEQGSSGPCQFTAAFQKAWPYAQGHFGKPPEEEIKAFPHLQKSVMNHPLALQHGEFQL</sequence>
<protein>
    <submittedName>
        <fullName evidence="2">Uncharacterized protein</fullName>
    </submittedName>
</protein>
<name>A0A7S4ICF1_9EUKA</name>
<dbReference type="AlphaFoldDB" id="A0A7S4ICF1"/>